<dbReference type="Pfam" id="PF03140">
    <property type="entry name" value="DUF247"/>
    <property type="match status" value="1"/>
</dbReference>
<proteinExistence type="predicted"/>
<dbReference type="AlphaFoldDB" id="A0A8B8PHE9"/>
<gene>
    <name evidence="3" type="primary">LOC115743474</name>
</gene>
<keyword evidence="2" id="KW-1185">Reference proteome</keyword>
<dbReference type="PANTHER" id="PTHR31170:SF25">
    <property type="entry name" value="BNAA09G04570D PROTEIN"/>
    <property type="match status" value="1"/>
</dbReference>
<evidence type="ECO:0000313" key="3">
    <source>
        <dbReference type="RefSeq" id="XP_030534124.1"/>
    </source>
</evidence>
<organism evidence="2 3">
    <name type="scientific">Rhodamnia argentea</name>
    <dbReference type="NCBI Taxonomy" id="178133"/>
    <lineage>
        <taxon>Eukaryota</taxon>
        <taxon>Viridiplantae</taxon>
        <taxon>Streptophyta</taxon>
        <taxon>Embryophyta</taxon>
        <taxon>Tracheophyta</taxon>
        <taxon>Spermatophyta</taxon>
        <taxon>Magnoliopsida</taxon>
        <taxon>eudicotyledons</taxon>
        <taxon>Gunneridae</taxon>
        <taxon>Pentapetalae</taxon>
        <taxon>rosids</taxon>
        <taxon>malvids</taxon>
        <taxon>Myrtales</taxon>
        <taxon>Myrtaceae</taxon>
        <taxon>Myrtoideae</taxon>
        <taxon>Myrteae</taxon>
        <taxon>Australasian group</taxon>
        <taxon>Rhodamnia</taxon>
    </lineage>
</organism>
<dbReference type="OrthoDB" id="1642335at2759"/>
<reference evidence="3" key="1">
    <citation type="submission" date="2025-08" db="UniProtKB">
        <authorList>
            <consortium name="RefSeq"/>
        </authorList>
    </citation>
    <scope>IDENTIFICATION</scope>
    <source>
        <tissue evidence="3">Leaf</tissue>
    </source>
</reference>
<feature type="region of interest" description="Disordered" evidence="1">
    <location>
        <begin position="1"/>
        <end position="22"/>
    </location>
</feature>
<evidence type="ECO:0000256" key="1">
    <source>
        <dbReference type="SAM" id="MobiDB-lite"/>
    </source>
</evidence>
<dbReference type="GeneID" id="115743474"/>
<name>A0A8B8PHE9_9MYRT</name>
<evidence type="ECO:0000313" key="2">
    <source>
        <dbReference type="Proteomes" id="UP000827889"/>
    </source>
</evidence>
<dbReference type="InterPro" id="IPR004158">
    <property type="entry name" value="DUF247_pln"/>
</dbReference>
<accession>A0A8B8PHE9</accession>
<sequence>MAGARQNFAVGRHRHQPAGGNHHNQLVTYLRSKLESLSAESEDRCIHAVPYKIRKTHREAFAPKHFCIGPFHRGKQSKTMEKHKLRYLESFLGQQPNRLEECLAAIQKLEDRTRQCYSEKIDLDSGDFVTMVLVDGAFIDELFLLNHFPKRRAANDIIFDPQKKVMIAEVRRDLSLMENQLPFFVLKDLFGFAAGTQSGELPSLLKLAYDFFKVGANLTEEWDRISERDVKHLLDALRSWYLPTEKVARVSPSKRIEPMPRAKQLRAAGVKFKKSESNCLFEIKFSRGGELEIPCLELFPEIESFLRNVMAFERSCYGDDSYFIDYVAFLGNLIDTRADAKLMIKKKIIHIGDWSGHDETVTGNDEALANLFNSFGNESRFRTKNAGFCTLRHELKTYRRTPLHKLKFSIKGNSVSKKKHQV</sequence>
<dbReference type="PANTHER" id="PTHR31170">
    <property type="entry name" value="BNAC04G53230D PROTEIN"/>
    <property type="match status" value="1"/>
</dbReference>
<dbReference type="RefSeq" id="XP_030534124.1">
    <property type="nucleotide sequence ID" value="XM_030678264.1"/>
</dbReference>
<dbReference type="Proteomes" id="UP000827889">
    <property type="component" value="Chromosome 4"/>
</dbReference>
<dbReference type="KEGG" id="rarg:115743474"/>
<protein>
    <submittedName>
        <fullName evidence="3">UPF0481 protein At3g47200-like</fullName>
    </submittedName>
</protein>